<feature type="transmembrane region" description="Helical" evidence="1">
    <location>
        <begin position="82"/>
        <end position="102"/>
    </location>
</feature>
<comment type="caution">
    <text evidence="2">The sequence shown here is derived from an EMBL/GenBank/DDBJ whole genome shotgun (WGS) entry which is preliminary data.</text>
</comment>
<dbReference type="GO" id="GO:0005886">
    <property type="term" value="C:plasma membrane"/>
    <property type="evidence" value="ECO:0007669"/>
    <property type="project" value="TreeGrafter"/>
</dbReference>
<gene>
    <name evidence="2" type="ORF">AB852_27945</name>
</gene>
<accession>A0A1Q4V2U3</accession>
<dbReference type="STRING" id="1048205.AB852_27945"/>
<evidence type="ECO:0000256" key="1">
    <source>
        <dbReference type="SAM" id="Phobius"/>
    </source>
</evidence>
<keyword evidence="1" id="KW-0472">Membrane</keyword>
<sequence>MFRWYATVLGRYAVFGGRARCRELWYFAVVHALATLCLYALDVTLFGARAPWLTAAYTLVTLPPVLAAVVRRLHDTGRGGWFALLWLVPVAGWCAVLALLGAEGQAGGNRFGPDPRGGVEPAPGTVPAV</sequence>
<dbReference type="PANTHER" id="PTHR34980">
    <property type="entry name" value="INNER MEMBRANE PROTEIN-RELATED-RELATED"/>
    <property type="match status" value="1"/>
</dbReference>
<feature type="transmembrane region" description="Helical" evidence="1">
    <location>
        <begin position="24"/>
        <end position="46"/>
    </location>
</feature>
<reference evidence="2 3" key="1">
    <citation type="submission" date="2015-06" db="EMBL/GenBank/DDBJ databases">
        <title>Cloning and characterization of the uncialamcin biosynthetic gene cluster.</title>
        <authorList>
            <person name="Yan X."/>
            <person name="Huang T."/>
            <person name="Ge H."/>
            <person name="Shen B."/>
        </authorList>
    </citation>
    <scope>NUCLEOTIDE SEQUENCE [LARGE SCALE GENOMIC DNA]</scope>
    <source>
        <strain evidence="2 3">DCA2648</strain>
    </source>
</reference>
<organism evidence="2 3">
    <name type="scientific">Streptomyces uncialis</name>
    <dbReference type="NCBI Taxonomy" id="1048205"/>
    <lineage>
        <taxon>Bacteria</taxon>
        <taxon>Bacillati</taxon>
        <taxon>Actinomycetota</taxon>
        <taxon>Actinomycetes</taxon>
        <taxon>Kitasatosporales</taxon>
        <taxon>Streptomycetaceae</taxon>
        <taxon>Streptomyces</taxon>
    </lineage>
</organism>
<protein>
    <recommendedName>
        <fullName evidence="4">Integral membrane protein</fullName>
    </recommendedName>
</protein>
<dbReference type="PANTHER" id="PTHR34980:SF2">
    <property type="entry name" value="INNER MEMBRANE PROTEIN YHAH-RELATED"/>
    <property type="match status" value="1"/>
</dbReference>
<dbReference type="EMBL" id="LFBV01000008">
    <property type="protein sequence ID" value="OKH92049.1"/>
    <property type="molecule type" value="Genomic_DNA"/>
</dbReference>
<dbReference type="Proteomes" id="UP000186455">
    <property type="component" value="Unassembled WGS sequence"/>
</dbReference>
<proteinExistence type="predicted"/>
<keyword evidence="1" id="KW-0812">Transmembrane</keyword>
<keyword evidence="1" id="KW-1133">Transmembrane helix</keyword>
<dbReference type="RefSeq" id="WP_073793046.1">
    <property type="nucleotide sequence ID" value="NZ_JBITDR010000015.1"/>
</dbReference>
<feature type="transmembrane region" description="Helical" evidence="1">
    <location>
        <begin position="52"/>
        <end position="70"/>
    </location>
</feature>
<dbReference type="Pfam" id="PF05656">
    <property type="entry name" value="DUF805"/>
    <property type="match status" value="1"/>
</dbReference>
<dbReference type="AlphaFoldDB" id="A0A1Q4V2U3"/>
<dbReference type="InterPro" id="IPR008523">
    <property type="entry name" value="DUF805"/>
</dbReference>
<evidence type="ECO:0000313" key="2">
    <source>
        <dbReference type="EMBL" id="OKH92049.1"/>
    </source>
</evidence>
<evidence type="ECO:0000313" key="3">
    <source>
        <dbReference type="Proteomes" id="UP000186455"/>
    </source>
</evidence>
<evidence type="ECO:0008006" key="4">
    <source>
        <dbReference type="Google" id="ProtNLM"/>
    </source>
</evidence>
<keyword evidence="3" id="KW-1185">Reference proteome</keyword>
<name>A0A1Q4V2U3_9ACTN</name>